<dbReference type="EMBL" id="LR131271">
    <property type="protein sequence ID" value="VDR29558.1"/>
    <property type="molecule type" value="Genomic_DNA"/>
</dbReference>
<gene>
    <name evidence="2" type="ORF">NCTC13098_05968</name>
</gene>
<feature type="domain" description="SnoaL-like" evidence="1">
    <location>
        <begin position="21"/>
        <end position="109"/>
    </location>
</feature>
<organism evidence="2 3">
    <name type="scientific">Raoultella terrigena</name>
    <name type="common">Klebsiella terrigena</name>
    <dbReference type="NCBI Taxonomy" id="577"/>
    <lineage>
        <taxon>Bacteria</taxon>
        <taxon>Pseudomonadati</taxon>
        <taxon>Pseudomonadota</taxon>
        <taxon>Gammaproteobacteria</taxon>
        <taxon>Enterobacterales</taxon>
        <taxon>Enterobacteriaceae</taxon>
        <taxon>Klebsiella/Raoultella group</taxon>
        <taxon>Raoultella</taxon>
    </lineage>
</organism>
<protein>
    <submittedName>
        <fullName evidence="2">SnoaL-like domain</fullName>
    </submittedName>
</protein>
<sequence length="130" mass="14694">MSQETQIVIDALREIITNPQHEEDKIARYFSPDYQQQVDGKRLDYRGFVGHMALLKTLTTRMSLSILAIAGDGNTVFTHHHVKVDKKSGQRSEVAVMARFTLASGRIVRCDELTHLLVGEREDRDLGSRG</sequence>
<evidence type="ECO:0000313" key="2">
    <source>
        <dbReference type="EMBL" id="VDR29558.1"/>
    </source>
</evidence>
<dbReference type="AlphaFoldDB" id="A0A3P8JR75"/>
<evidence type="ECO:0000259" key="1">
    <source>
        <dbReference type="Pfam" id="PF12680"/>
    </source>
</evidence>
<dbReference type="Gene3D" id="3.10.450.50">
    <property type="match status" value="1"/>
</dbReference>
<proteinExistence type="predicted"/>
<dbReference type="InterPro" id="IPR037401">
    <property type="entry name" value="SnoaL-like"/>
</dbReference>
<name>A0A3P8JR75_RAOTE</name>
<dbReference type="SUPFAM" id="SSF54427">
    <property type="entry name" value="NTF2-like"/>
    <property type="match status" value="1"/>
</dbReference>
<accession>A0A3P8JR75</accession>
<evidence type="ECO:0000313" key="3">
    <source>
        <dbReference type="Proteomes" id="UP000274346"/>
    </source>
</evidence>
<dbReference type="Pfam" id="PF12680">
    <property type="entry name" value="SnoaL_2"/>
    <property type="match status" value="1"/>
</dbReference>
<reference evidence="2 3" key="1">
    <citation type="submission" date="2018-12" db="EMBL/GenBank/DDBJ databases">
        <authorList>
            <consortium name="Pathogen Informatics"/>
        </authorList>
    </citation>
    <scope>NUCLEOTIDE SEQUENCE [LARGE SCALE GENOMIC DNA]</scope>
    <source>
        <strain evidence="2 3">NCTC13098</strain>
    </source>
</reference>
<dbReference type="Proteomes" id="UP000274346">
    <property type="component" value="Chromosome"/>
</dbReference>
<dbReference type="KEGG" id="rtg:NCTC13098_05968"/>
<dbReference type="InterPro" id="IPR032710">
    <property type="entry name" value="NTF2-like_dom_sf"/>
</dbReference>